<dbReference type="Proteomes" id="UP001320326">
    <property type="component" value="Chromosome"/>
</dbReference>
<reference evidence="2 3" key="1">
    <citation type="journal article" date="2022" name="Int. J. Syst. Evol. Microbiol.">
        <title>&lt;i&gt;Sideroxyarcus emersonii&lt;/i&gt; gen. nov. sp. nov., a neutrophilic, microaerobic iron- and thiosulfate-oxidizing bacterium isolated from iron-rich wetland sediment.</title>
        <authorList>
            <person name="Kato S."/>
            <person name="Itoh T."/>
            <person name="Iino T."/>
            <person name="Ohkuma M."/>
        </authorList>
    </citation>
    <scope>NUCLEOTIDE SEQUENCE [LARGE SCALE GENOMIC DNA]</scope>
    <source>
        <strain evidence="2 3">MIZ01</strain>
    </source>
</reference>
<keyword evidence="1" id="KW-0732">Signal</keyword>
<dbReference type="RefSeq" id="WP_237246505.1">
    <property type="nucleotide sequence ID" value="NZ_AP023423.1"/>
</dbReference>
<proteinExistence type="predicted"/>
<sequence>MLMKMTRSAILMLLALAPLGAKADAAIYCRLKGGSLVPLPAAACAMEGGTPVNAVVTPADSAAVPAAVPAPVPAAAPAPAAAAVKESAAPLPPIGDLNLDQAQKVVVDILDKGLPATARKVPESLERTARFDGCRLVVEEKLHIEFGNLITSLKDFKIDSAVDFRTVGRDAFGSMGKVSSKAGDLGGEAIYFEEPKNKAGNNIGISVAIRIKGDYSKYTTDRSFVALDGPNDDYWIADEYGYPRDTIMGTPARDKIRILYLINSPDDAARLAGALDKVGAMCRAQPGEPGAKKD</sequence>
<protein>
    <submittedName>
        <fullName evidence="2">Uncharacterized protein</fullName>
    </submittedName>
</protein>
<dbReference type="AlphaFoldDB" id="A0AAN2BZM5"/>
<dbReference type="EMBL" id="AP023423">
    <property type="protein sequence ID" value="BCK87952.1"/>
    <property type="molecule type" value="Genomic_DNA"/>
</dbReference>
<keyword evidence="3" id="KW-1185">Reference proteome</keyword>
<gene>
    <name evidence="2" type="ORF">MIZ01_1749</name>
</gene>
<organism evidence="2 3">
    <name type="scientific">Sideroxyarcus emersonii</name>
    <dbReference type="NCBI Taxonomy" id="2764705"/>
    <lineage>
        <taxon>Bacteria</taxon>
        <taxon>Pseudomonadati</taxon>
        <taxon>Pseudomonadota</taxon>
        <taxon>Betaproteobacteria</taxon>
        <taxon>Nitrosomonadales</taxon>
        <taxon>Gallionellaceae</taxon>
        <taxon>Sideroxyarcus</taxon>
    </lineage>
</organism>
<accession>A0AAN2BZM5</accession>
<feature type="signal peptide" evidence="1">
    <location>
        <begin position="1"/>
        <end position="23"/>
    </location>
</feature>
<feature type="chain" id="PRO_5042950788" evidence="1">
    <location>
        <begin position="24"/>
        <end position="294"/>
    </location>
</feature>
<evidence type="ECO:0000313" key="3">
    <source>
        <dbReference type="Proteomes" id="UP001320326"/>
    </source>
</evidence>
<dbReference type="KEGG" id="seme:MIZ01_1749"/>
<evidence type="ECO:0000256" key="1">
    <source>
        <dbReference type="SAM" id="SignalP"/>
    </source>
</evidence>
<evidence type="ECO:0000313" key="2">
    <source>
        <dbReference type="EMBL" id="BCK87952.1"/>
    </source>
</evidence>
<name>A0AAN2BZM5_9PROT</name>